<dbReference type="Proteomes" id="UP000199467">
    <property type="component" value="Unassembled WGS sequence"/>
</dbReference>
<organism evidence="1 2">
    <name type="scientific">Ectopseudomonas chengduensis</name>
    <dbReference type="NCBI Taxonomy" id="489632"/>
    <lineage>
        <taxon>Bacteria</taxon>
        <taxon>Pseudomonadati</taxon>
        <taxon>Pseudomonadota</taxon>
        <taxon>Gammaproteobacteria</taxon>
        <taxon>Pseudomonadales</taxon>
        <taxon>Pseudomonadaceae</taxon>
        <taxon>Ectopseudomonas</taxon>
    </lineage>
</organism>
<evidence type="ECO:0000313" key="1">
    <source>
        <dbReference type="EMBL" id="SDC85714.1"/>
    </source>
</evidence>
<sequence>MRWGNAIYPKAPYGIVVNSTTIRPRETPLRCDQVKPFPIGVLSGMDQRKVIRQTCKRCAQLADVPNVGAAPKPFPLKLLRRFRGTEVLLDLSSTGEAQELKLAIMPRLGAGLDVESPKVVELPIVYGHARSDGLFHSGPLYFHSNTIWQILPAKLVIVIEIVNVYQDELHVWWFL</sequence>
<gene>
    <name evidence="1" type="ORF">SAMN05216576_107184</name>
</gene>
<dbReference type="EMBL" id="FMZQ01000007">
    <property type="protein sequence ID" value="SDC85714.1"/>
    <property type="molecule type" value="Genomic_DNA"/>
</dbReference>
<name>A0A1G6Q1C0_9GAMM</name>
<protein>
    <submittedName>
        <fullName evidence="1">Uncharacterized protein</fullName>
    </submittedName>
</protein>
<keyword evidence="2" id="KW-1185">Reference proteome</keyword>
<accession>A0A1G6Q1C0</accession>
<dbReference type="AlphaFoldDB" id="A0A1G6Q1C0"/>
<reference evidence="2" key="1">
    <citation type="submission" date="2016-10" db="EMBL/GenBank/DDBJ databases">
        <authorList>
            <person name="Varghese N."/>
            <person name="Submissions S."/>
        </authorList>
    </citation>
    <scope>NUCLEOTIDE SEQUENCE [LARGE SCALE GENOMIC DNA]</scope>
    <source>
        <strain evidence="2">DSM 26382</strain>
    </source>
</reference>
<proteinExistence type="predicted"/>
<evidence type="ECO:0000313" key="2">
    <source>
        <dbReference type="Proteomes" id="UP000199467"/>
    </source>
</evidence>